<proteinExistence type="predicted"/>
<evidence type="ECO:0000313" key="2">
    <source>
        <dbReference type="Proteomes" id="UP001152888"/>
    </source>
</evidence>
<protein>
    <submittedName>
        <fullName evidence="1">Uncharacterized protein</fullName>
    </submittedName>
</protein>
<dbReference type="AlphaFoldDB" id="A0A9P0M6E2"/>
<sequence length="56" mass="6269">MPQVDPEIVRGKENKELANINLDTVSLLDQKKILKCSNSSKNSRKVEKVSVSKTDI</sequence>
<gene>
    <name evidence="1" type="ORF">ACAOBT_LOCUS28819</name>
</gene>
<dbReference type="Proteomes" id="UP001152888">
    <property type="component" value="Unassembled WGS sequence"/>
</dbReference>
<reference evidence="1" key="1">
    <citation type="submission" date="2022-03" db="EMBL/GenBank/DDBJ databases">
        <authorList>
            <person name="Sayadi A."/>
        </authorList>
    </citation>
    <scope>NUCLEOTIDE SEQUENCE</scope>
</reference>
<comment type="caution">
    <text evidence="1">The sequence shown here is derived from an EMBL/GenBank/DDBJ whole genome shotgun (WGS) entry which is preliminary data.</text>
</comment>
<name>A0A9P0M6E2_ACAOB</name>
<organism evidence="1 2">
    <name type="scientific">Acanthoscelides obtectus</name>
    <name type="common">Bean weevil</name>
    <name type="synonym">Bruchus obtectus</name>
    <dbReference type="NCBI Taxonomy" id="200917"/>
    <lineage>
        <taxon>Eukaryota</taxon>
        <taxon>Metazoa</taxon>
        <taxon>Ecdysozoa</taxon>
        <taxon>Arthropoda</taxon>
        <taxon>Hexapoda</taxon>
        <taxon>Insecta</taxon>
        <taxon>Pterygota</taxon>
        <taxon>Neoptera</taxon>
        <taxon>Endopterygota</taxon>
        <taxon>Coleoptera</taxon>
        <taxon>Polyphaga</taxon>
        <taxon>Cucujiformia</taxon>
        <taxon>Chrysomeloidea</taxon>
        <taxon>Chrysomelidae</taxon>
        <taxon>Bruchinae</taxon>
        <taxon>Bruchini</taxon>
        <taxon>Acanthoscelides</taxon>
    </lineage>
</organism>
<accession>A0A9P0M6E2</accession>
<evidence type="ECO:0000313" key="1">
    <source>
        <dbReference type="EMBL" id="CAH2005920.1"/>
    </source>
</evidence>
<dbReference type="EMBL" id="CAKOFQ010007663">
    <property type="protein sequence ID" value="CAH2005920.1"/>
    <property type="molecule type" value="Genomic_DNA"/>
</dbReference>
<keyword evidence="2" id="KW-1185">Reference proteome</keyword>